<feature type="region of interest" description="Disordered" evidence="1">
    <location>
        <begin position="60"/>
        <end position="313"/>
    </location>
</feature>
<feature type="compositionally biased region" description="Low complexity" evidence="1">
    <location>
        <begin position="132"/>
        <end position="151"/>
    </location>
</feature>
<feature type="compositionally biased region" description="Polar residues" evidence="1">
    <location>
        <begin position="60"/>
        <end position="74"/>
    </location>
</feature>
<feature type="compositionally biased region" description="Low complexity" evidence="1">
    <location>
        <begin position="217"/>
        <end position="230"/>
    </location>
</feature>
<evidence type="ECO:0000313" key="4">
    <source>
        <dbReference type="EMBL" id="SUA35838.1"/>
    </source>
</evidence>
<sequence length="390" mass="41063">MANNRFQSLNEYEQLKRKNRRRLVGASALVIVAGFILARVLSQSNEGAEAENITIKAASSVQTASPEQTQSVIQPNRAASSDDASDLSPAAVLEPAPESGTESVELDNPLTAPAATEAETAPQPVLEPAPAPSAETAAAATATAKQQAAAKPETKPETPSEKTVKESAKPAPAPVSKPAKTEAPKAEADNAPPPVVIINNRVEPDAQAEAARKAAEQKAAQQKAAQAAQKAKAEAAAKEAEREKAAHQAKQEAGRLKAQQQAKAKAEAEKRAAQAEQKKQQEANRKAAQDALANKSSHPAEKSDPKAILEGKTNTKAMIQIGAYSSRRQAQQMQQKLADAGVSTYVSETETSKGKVYRVRTGSYPNREAAAKALEKIRQKGADGMVIGQQ</sequence>
<keyword evidence="2" id="KW-1133">Transmembrane helix</keyword>
<reference evidence="4 5" key="1">
    <citation type="submission" date="2018-06" db="EMBL/GenBank/DDBJ databases">
        <authorList>
            <consortium name="Pathogen Informatics"/>
            <person name="Doyle S."/>
        </authorList>
    </citation>
    <scope>NUCLEOTIDE SEQUENCE [LARGE SCALE GENOMIC DNA]</scope>
    <source>
        <strain evidence="4 5">NCTC12229</strain>
    </source>
</reference>
<dbReference type="PROSITE" id="PS51724">
    <property type="entry name" value="SPOR"/>
    <property type="match status" value="1"/>
</dbReference>
<evidence type="ECO:0000256" key="1">
    <source>
        <dbReference type="SAM" id="MobiDB-lite"/>
    </source>
</evidence>
<feature type="compositionally biased region" description="Low complexity" evidence="1">
    <location>
        <begin position="111"/>
        <end position="122"/>
    </location>
</feature>
<feature type="compositionally biased region" description="Basic and acidic residues" evidence="1">
    <location>
        <begin position="231"/>
        <end position="255"/>
    </location>
</feature>
<dbReference type="Gene3D" id="3.30.70.1070">
    <property type="entry name" value="Sporulation related repeat"/>
    <property type="match status" value="1"/>
</dbReference>
<evidence type="ECO:0000259" key="3">
    <source>
        <dbReference type="PROSITE" id="PS51724"/>
    </source>
</evidence>
<feature type="compositionally biased region" description="Basic and acidic residues" evidence="1">
    <location>
        <begin position="152"/>
        <end position="168"/>
    </location>
</feature>
<dbReference type="Proteomes" id="UP000254055">
    <property type="component" value="Unassembled WGS sequence"/>
</dbReference>
<keyword evidence="2" id="KW-0812">Transmembrane</keyword>
<gene>
    <name evidence="4" type="ORF">NCTC12229_00245</name>
</gene>
<dbReference type="AlphaFoldDB" id="A0A378WEG3"/>
<dbReference type="GO" id="GO:0042834">
    <property type="term" value="F:peptidoglycan binding"/>
    <property type="evidence" value="ECO:0007669"/>
    <property type="project" value="InterPro"/>
</dbReference>
<name>A0A378WEG3_9NEIS</name>
<dbReference type="InterPro" id="IPR036680">
    <property type="entry name" value="SPOR-like_sf"/>
</dbReference>
<dbReference type="EMBL" id="UGRS01000001">
    <property type="protein sequence ID" value="SUA35838.1"/>
    <property type="molecule type" value="Genomic_DNA"/>
</dbReference>
<feature type="compositionally biased region" description="Basic and acidic residues" evidence="1">
    <location>
        <begin position="264"/>
        <end position="288"/>
    </location>
</feature>
<evidence type="ECO:0000313" key="5">
    <source>
        <dbReference type="Proteomes" id="UP000254055"/>
    </source>
</evidence>
<dbReference type="SUPFAM" id="SSF110997">
    <property type="entry name" value="Sporulation related repeat"/>
    <property type="match status" value="1"/>
</dbReference>
<protein>
    <submittedName>
        <fullName evidence="4">Tetrapac protein</fullName>
    </submittedName>
</protein>
<feature type="compositionally biased region" description="Basic and acidic residues" evidence="1">
    <location>
        <begin position="298"/>
        <end position="309"/>
    </location>
</feature>
<organism evidence="4 5">
    <name type="scientific">Neisseria zoodegmatis</name>
    <dbReference type="NCBI Taxonomy" id="326523"/>
    <lineage>
        <taxon>Bacteria</taxon>
        <taxon>Pseudomonadati</taxon>
        <taxon>Pseudomonadota</taxon>
        <taxon>Betaproteobacteria</taxon>
        <taxon>Neisseriales</taxon>
        <taxon>Neisseriaceae</taxon>
        <taxon>Neisseria</taxon>
    </lineage>
</organism>
<feature type="compositionally biased region" description="Low complexity" evidence="1">
    <location>
        <begin position="78"/>
        <end position="91"/>
    </location>
</feature>
<proteinExistence type="predicted"/>
<dbReference type="OrthoDB" id="8614111at2"/>
<dbReference type="InterPro" id="IPR052521">
    <property type="entry name" value="Cell_div_SPOR-domain"/>
</dbReference>
<dbReference type="Pfam" id="PF05036">
    <property type="entry name" value="SPOR"/>
    <property type="match status" value="1"/>
</dbReference>
<feature type="domain" description="SPOR" evidence="3">
    <location>
        <begin position="311"/>
        <end position="390"/>
    </location>
</feature>
<dbReference type="InterPro" id="IPR007730">
    <property type="entry name" value="SPOR-like_dom"/>
</dbReference>
<accession>A0A378WEG3</accession>
<evidence type="ECO:0000256" key="2">
    <source>
        <dbReference type="SAM" id="Phobius"/>
    </source>
</evidence>
<dbReference type="RefSeq" id="WP_115133231.1">
    <property type="nucleotide sequence ID" value="NZ_UGRS01000001.1"/>
</dbReference>
<feature type="compositionally biased region" description="Basic and acidic residues" evidence="1">
    <location>
        <begin position="179"/>
        <end position="188"/>
    </location>
</feature>
<dbReference type="PANTHER" id="PTHR38687">
    <property type="entry name" value="CELL DIVISION PROTEIN DEDD-RELATED"/>
    <property type="match status" value="1"/>
</dbReference>
<feature type="transmembrane region" description="Helical" evidence="2">
    <location>
        <begin position="23"/>
        <end position="41"/>
    </location>
</feature>
<keyword evidence="2" id="KW-0472">Membrane</keyword>